<organism evidence="6 7">
    <name type="scientific">Malassezia japonica</name>
    <dbReference type="NCBI Taxonomy" id="223818"/>
    <lineage>
        <taxon>Eukaryota</taxon>
        <taxon>Fungi</taxon>
        <taxon>Dikarya</taxon>
        <taxon>Basidiomycota</taxon>
        <taxon>Ustilaginomycotina</taxon>
        <taxon>Malasseziomycetes</taxon>
        <taxon>Malasseziales</taxon>
        <taxon>Malasseziaceae</taxon>
        <taxon>Malassezia</taxon>
    </lineage>
</organism>
<sequence>MAVDPKVEQAVTLAKPAKVKHLSFIVRALLFHIFFVPTTALLLPLFVLRALIPFGPGRYEGWTVLEALGVFLTRYAMRNIIRFHLQPIPPREKGWREMDNIIGGFLSLINLSGPGGLVASAPPVVDQVEGYIREGRRDTDWFNPPPLEALKGILSIKVGDNKVTDSTQYKGAALVEPKWAKTRVKGYWFMHNHADSPTPGPSGSQKRPVVLFFHGGAGVSFSAGDAFLGQTLAKTLAKKGQVDLFSVDYNLAPFAPFPVQIVQALGGYLHLINSYGYLPEQIFIGGDSFGSWLTLQLEHYLRTDGKFITDSWKNKASTASGVPGLLLLSPWVCPFDIDTPSRRKSVETGHDILFPAYAHWGVNSLQVGPNFKDRFPDLENPWIAPYCLPQADIGKLPPSYVLLGGLEALVDEDLAFDLIFNHIFVD</sequence>
<dbReference type="InterPro" id="IPR050300">
    <property type="entry name" value="GDXG_lipolytic_enzyme"/>
</dbReference>
<feature type="transmembrane region" description="Helical" evidence="4">
    <location>
        <begin position="24"/>
        <end position="47"/>
    </location>
</feature>
<dbReference type="SUPFAM" id="SSF53474">
    <property type="entry name" value="alpha/beta-Hydrolases"/>
    <property type="match status" value="1"/>
</dbReference>
<comment type="catalytic activity">
    <reaction evidence="3">
        <text>a monoacylglycerol + H2O = glycerol + a fatty acid + H(+)</text>
        <dbReference type="Rhea" id="RHEA:15245"/>
        <dbReference type="ChEBI" id="CHEBI:15377"/>
        <dbReference type="ChEBI" id="CHEBI:15378"/>
        <dbReference type="ChEBI" id="CHEBI:17408"/>
        <dbReference type="ChEBI" id="CHEBI:17754"/>
        <dbReference type="ChEBI" id="CHEBI:28868"/>
    </reaction>
</comment>
<gene>
    <name evidence="6" type="ORF">MJAP1_003070</name>
</gene>
<name>A0AAF0F3F6_9BASI</name>
<dbReference type="EMBL" id="CP119962">
    <property type="protein sequence ID" value="WFD40085.1"/>
    <property type="molecule type" value="Genomic_DNA"/>
</dbReference>
<keyword evidence="7" id="KW-1185">Reference proteome</keyword>
<dbReference type="Gene3D" id="3.40.50.1820">
    <property type="entry name" value="alpha/beta hydrolase"/>
    <property type="match status" value="1"/>
</dbReference>
<keyword evidence="1" id="KW-0378">Hydrolase</keyword>
<dbReference type="Pfam" id="PF07859">
    <property type="entry name" value="Abhydrolase_3"/>
    <property type="match status" value="1"/>
</dbReference>
<evidence type="ECO:0000256" key="4">
    <source>
        <dbReference type="SAM" id="Phobius"/>
    </source>
</evidence>
<feature type="domain" description="Alpha/beta hydrolase fold-3" evidence="5">
    <location>
        <begin position="210"/>
        <end position="415"/>
    </location>
</feature>
<protein>
    <recommendedName>
        <fullName evidence="5">Alpha/beta hydrolase fold-3 domain-containing protein</fullName>
    </recommendedName>
</protein>
<dbReference type="InterPro" id="IPR029058">
    <property type="entry name" value="AB_hydrolase_fold"/>
</dbReference>
<dbReference type="InterPro" id="IPR013094">
    <property type="entry name" value="AB_hydrolase_3"/>
</dbReference>
<evidence type="ECO:0000259" key="5">
    <source>
        <dbReference type="Pfam" id="PF07859"/>
    </source>
</evidence>
<evidence type="ECO:0000256" key="3">
    <source>
        <dbReference type="ARBA" id="ARBA00048461"/>
    </source>
</evidence>
<keyword evidence="4" id="KW-1133">Transmembrane helix</keyword>
<dbReference type="PANTHER" id="PTHR48081">
    <property type="entry name" value="AB HYDROLASE SUPERFAMILY PROTEIN C4A8.06C"/>
    <property type="match status" value="1"/>
</dbReference>
<dbReference type="RefSeq" id="XP_060122982.1">
    <property type="nucleotide sequence ID" value="XM_060266999.1"/>
</dbReference>
<dbReference type="GeneID" id="85226721"/>
<dbReference type="AlphaFoldDB" id="A0AAF0F3F6"/>
<keyword evidence="4" id="KW-0472">Membrane</keyword>
<proteinExistence type="predicted"/>
<accession>A0AAF0F3F6</accession>
<evidence type="ECO:0000313" key="7">
    <source>
        <dbReference type="Proteomes" id="UP001217754"/>
    </source>
</evidence>
<evidence type="ECO:0000256" key="2">
    <source>
        <dbReference type="ARBA" id="ARBA00047591"/>
    </source>
</evidence>
<evidence type="ECO:0000256" key="1">
    <source>
        <dbReference type="ARBA" id="ARBA00022801"/>
    </source>
</evidence>
<dbReference type="Proteomes" id="UP001217754">
    <property type="component" value="Chromosome 5"/>
</dbReference>
<reference evidence="6" key="1">
    <citation type="submission" date="2023-03" db="EMBL/GenBank/DDBJ databases">
        <title>Mating type loci evolution in Malassezia.</title>
        <authorList>
            <person name="Coelho M.A."/>
        </authorList>
    </citation>
    <scope>NUCLEOTIDE SEQUENCE</scope>
    <source>
        <strain evidence="6">CBS 9431</strain>
    </source>
</reference>
<dbReference type="PANTHER" id="PTHR48081:SF26">
    <property type="entry name" value="ALPHA_BETA HYDROLASE FOLD-3 DOMAIN-CONTAINING PROTEIN"/>
    <property type="match status" value="1"/>
</dbReference>
<comment type="catalytic activity">
    <reaction evidence="2">
        <text>a diacylglycerol + H2O = a monoacylglycerol + a fatty acid + H(+)</text>
        <dbReference type="Rhea" id="RHEA:32731"/>
        <dbReference type="ChEBI" id="CHEBI:15377"/>
        <dbReference type="ChEBI" id="CHEBI:15378"/>
        <dbReference type="ChEBI" id="CHEBI:17408"/>
        <dbReference type="ChEBI" id="CHEBI:18035"/>
        <dbReference type="ChEBI" id="CHEBI:28868"/>
    </reaction>
</comment>
<keyword evidence="4" id="KW-0812">Transmembrane</keyword>
<evidence type="ECO:0000313" key="6">
    <source>
        <dbReference type="EMBL" id="WFD40085.1"/>
    </source>
</evidence>
<dbReference type="GO" id="GO:0016787">
    <property type="term" value="F:hydrolase activity"/>
    <property type="evidence" value="ECO:0007669"/>
    <property type="project" value="UniProtKB-KW"/>
</dbReference>